<comment type="caution">
    <text evidence="1">The sequence shown here is derived from an EMBL/GenBank/DDBJ whole genome shotgun (WGS) entry which is preliminary data.</text>
</comment>
<dbReference type="AlphaFoldDB" id="A0A016WTZ7"/>
<protein>
    <submittedName>
        <fullName evidence="1">Uncharacterized protein</fullName>
    </submittedName>
</protein>
<evidence type="ECO:0000313" key="2">
    <source>
        <dbReference type="Proteomes" id="UP000024635"/>
    </source>
</evidence>
<organism evidence="1 2">
    <name type="scientific">Ancylostoma ceylanicum</name>
    <dbReference type="NCBI Taxonomy" id="53326"/>
    <lineage>
        <taxon>Eukaryota</taxon>
        <taxon>Metazoa</taxon>
        <taxon>Ecdysozoa</taxon>
        <taxon>Nematoda</taxon>
        <taxon>Chromadorea</taxon>
        <taxon>Rhabditida</taxon>
        <taxon>Rhabditina</taxon>
        <taxon>Rhabditomorpha</taxon>
        <taxon>Strongyloidea</taxon>
        <taxon>Ancylostomatidae</taxon>
        <taxon>Ancylostomatinae</taxon>
        <taxon>Ancylostoma</taxon>
    </lineage>
</organism>
<evidence type="ECO:0000313" key="1">
    <source>
        <dbReference type="EMBL" id="EYC43130.1"/>
    </source>
</evidence>
<gene>
    <name evidence="1" type="primary">Acey_s0502.g2624</name>
    <name evidence="1" type="ORF">Y032_0502g2624</name>
</gene>
<accession>A0A016WTZ7</accession>
<sequence>MKLRVVLKGYVKTALIVLLLPKDECDKSPVNQHDRNRRPCMRRTQPFGNDANVYLREAAATTTAWFLCAHFDTKRFCTASRAG</sequence>
<dbReference type="Proteomes" id="UP000024635">
    <property type="component" value="Unassembled WGS sequence"/>
</dbReference>
<keyword evidence="2" id="KW-1185">Reference proteome</keyword>
<dbReference type="EMBL" id="JARK01000102">
    <property type="protein sequence ID" value="EYC43130.1"/>
    <property type="molecule type" value="Genomic_DNA"/>
</dbReference>
<reference evidence="2" key="1">
    <citation type="journal article" date="2015" name="Nat. Genet.">
        <title>The genome and transcriptome of the zoonotic hookworm Ancylostoma ceylanicum identify infection-specific gene families.</title>
        <authorList>
            <person name="Schwarz E.M."/>
            <person name="Hu Y."/>
            <person name="Antoshechkin I."/>
            <person name="Miller M.M."/>
            <person name="Sternberg P.W."/>
            <person name="Aroian R.V."/>
        </authorList>
    </citation>
    <scope>NUCLEOTIDE SEQUENCE</scope>
    <source>
        <strain evidence="2">HY135</strain>
    </source>
</reference>
<proteinExistence type="predicted"/>
<name>A0A016WTZ7_9BILA</name>